<reference evidence="2" key="1">
    <citation type="submission" date="2020-02" db="EMBL/GenBank/DDBJ databases">
        <authorList>
            <person name="Lichtner F.J."/>
        </authorList>
    </citation>
    <scope>NUCLEOTIDE SEQUENCE</scope>
    <source>
        <strain evidence="2">G10</strain>
    </source>
</reference>
<evidence type="ECO:0008006" key="4">
    <source>
        <dbReference type="Google" id="ProtNLM"/>
    </source>
</evidence>
<evidence type="ECO:0000313" key="3">
    <source>
        <dbReference type="Proteomes" id="UP000701341"/>
    </source>
</evidence>
<evidence type="ECO:0000256" key="1">
    <source>
        <dbReference type="SAM" id="MobiDB-lite"/>
    </source>
</evidence>
<name>A0A9P5L8F5_PENCR</name>
<sequence>MVAGPQEAAGENTLDWSEFDEETIDCVLNFCYGRNYIVPWGRQSRKDTAPQETAPSTTEHSARSGSSHNRRSYTGEDIVLHAKVYPFAHRSLAEDLEQCAVVRMKYCFQPFLKEY</sequence>
<dbReference type="EMBL" id="JAAOZQ010000004">
    <property type="protein sequence ID" value="KAF7529777.1"/>
    <property type="molecule type" value="Genomic_DNA"/>
</dbReference>
<feature type="region of interest" description="Disordered" evidence="1">
    <location>
        <begin position="43"/>
        <end position="72"/>
    </location>
</feature>
<feature type="compositionally biased region" description="Polar residues" evidence="1">
    <location>
        <begin position="50"/>
        <end position="67"/>
    </location>
</feature>
<gene>
    <name evidence="2" type="ORF">PCG10_006108</name>
</gene>
<protein>
    <recommendedName>
        <fullName evidence="4">BTB domain-containing protein</fullName>
    </recommendedName>
</protein>
<organism evidence="2 3">
    <name type="scientific">Penicillium crustosum</name>
    <name type="common">Blue mold fungus</name>
    <dbReference type="NCBI Taxonomy" id="36656"/>
    <lineage>
        <taxon>Eukaryota</taxon>
        <taxon>Fungi</taxon>
        <taxon>Dikarya</taxon>
        <taxon>Ascomycota</taxon>
        <taxon>Pezizomycotina</taxon>
        <taxon>Eurotiomycetes</taxon>
        <taxon>Eurotiomycetidae</taxon>
        <taxon>Eurotiales</taxon>
        <taxon>Aspergillaceae</taxon>
        <taxon>Penicillium</taxon>
    </lineage>
</organism>
<dbReference type="AlphaFoldDB" id="A0A9P5L8F5"/>
<keyword evidence="3" id="KW-1185">Reference proteome</keyword>
<comment type="caution">
    <text evidence="2">The sequence shown here is derived from an EMBL/GenBank/DDBJ whole genome shotgun (WGS) entry which is preliminary data.</text>
</comment>
<accession>A0A9P5L8F5</accession>
<proteinExistence type="predicted"/>
<dbReference type="OrthoDB" id="9997739at2759"/>
<dbReference type="Proteomes" id="UP000701341">
    <property type="component" value="Unassembled WGS sequence"/>
</dbReference>
<evidence type="ECO:0000313" key="2">
    <source>
        <dbReference type="EMBL" id="KAF7529777.1"/>
    </source>
</evidence>